<evidence type="ECO:0000313" key="2">
    <source>
        <dbReference type="EMBL" id="MFC5542463.1"/>
    </source>
</evidence>
<organism evidence="2 3">
    <name type="scientific">Ureibacillus suwonensis</name>
    <dbReference type="NCBI Taxonomy" id="313007"/>
    <lineage>
        <taxon>Bacteria</taxon>
        <taxon>Bacillati</taxon>
        <taxon>Bacillota</taxon>
        <taxon>Bacilli</taxon>
        <taxon>Bacillales</taxon>
        <taxon>Caryophanaceae</taxon>
        <taxon>Ureibacillus</taxon>
    </lineage>
</organism>
<reference evidence="3" key="1">
    <citation type="journal article" date="2019" name="Int. J. Syst. Evol. Microbiol.">
        <title>The Global Catalogue of Microorganisms (GCM) 10K type strain sequencing project: providing services to taxonomists for standard genome sequencing and annotation.</title>
        <authorList>
            <consortium name="The Broad Institute Genomics Platform"/>
            <consortium name="The Broad Institute Genome Sequencing Center for Infectious Disease"/>
            <person name="Wu L."/>
            <person name="Ma J."/>
        </authorList>
    </citation>
    <scope>NUCLEOTIDE SEQUENCE [LARGE SCALE GENOMIC DNA]</scope>
    <source>
        <strain evidence="3">CCUG 56331</strain>
    </source>
</reference>
<keyword evidence="1" id="KW-0812">Transmembrane</keyword>
<comment type="caution">
    <text evidence="2">The sequence shown here is derived from an EMBL/GenBank/DDBJ whole genome shotgun (WGS) entry which is preliminary data.</text>
</comment>
<protein>
    <submittedName>
        <fullName evidence="2">Uncharacterized protein</fullName>
    </submittedName>
</protein>
<keyword evidence="1" id="KW-0472">Membrane</keyword>
<feature type="transmembrane region" description="Helical" evidence="1">
    <location>
        <begin position="7"/>
        <end position="29"/>
    </location>
</feature>
<dbReference type="RefSeq" id="WP_096552026.1">
    <property type="nucleotide sequence ID" value="NZ_JBHSNQ010000162.1"/>
</dbReference>
<keyword evidence="3" id="KW-1185">Reference proteome</keyword>
<proteinExistence type="predicted"/>
<name>A0ABW0RCY3_9BACL</name>
<keyword evidence="1" id="KW-1133">Transmembrane helix</keyword>
<feature type="transmembrane region" description="Helical" evidence="1">
    <location>
        <begin position="49"/>
        <end position="67"/>
    </location>
</feature>
<sequence length="73" mass="8190">MKKYLVFIISFILLYAVFQLFSGFILTILNTPNFSTGASTQTVTFGETSKWSFLLMTIAASVAFFVSTKFQRG</sequence>
<accession>A0ABW0RCY3</accession>
<dbReference type="EMBL" id="JBHSNQ010000162">
    <property type="protein sequence ID" value="MFC5542463.1"/>
    <property type="molecule type" value="Genomic_DNA"/>
</dbReference>
<gene>
    <name evidence="2" type="ORF">ACFPOH_12185</name>
</gene>
<evidence type="ECO:0000313" key="3">
    <source>
        <dbReference type="Proteomes" id="UP001595978"/>
    </source>
</evidence>
<evidence type="ECO:0000256" key="1">
    <source>
        <dbReference type="SAM" id="Phobius"/>
    </source>
</evidence>
<dbReference type="Proteomes" id="UP001595978">
    <property type="component" value="Unassembled WGS sequence"/>
</dbReference>